<evidence type="ECO:0000256" key="1">
    <source>
        <dbReference type="ARBA" id="ARBA00023002"/>
    </source>
</evidence>
<dbReference type="AlphaFoldDB" id="A0AAV5NJR9"/>
<dbReference type="Gene3D" id="3.40.50.720">
    <property type="entry name" value="NAD(P)-binding Rossmann-like Domain"/>
    <property type="match status" value="1"/>
</dbReference>
<dbReference type="InterPro" id="IPR002204">
    <property type="entry name" value="3-OH-isobutyrate_DH-rel_CS"/>
</dbReference>
<dbReference type="Gene3D" id="1.10.1040.10">
    <property type="entry name" value="N-(1-d-carboxylethyl)-l-norvaline Dehydrogenase, domain 2"/>
    <property type="match status" value="1"/>
</dbReference>
<dbReference type="GO" id="GO:0016491">
    <property type="term" value="F:oxidoreductase activity"/>
    <property type="evidence" value="ECO:0007669"/>
    <property type="project" value="UniProtKB-KW"/>
</dbReference>
<dbReference type="InterPro" id="IPR015815">
    <property type="entry name" value="HIBADH-related"/>
</dbReference>
<evidence type="ECO:0000313" key="6">
    <source>
        <dbReference type="EMBL" id="GLQ70897.1"/>
    </source>
</evidence>
<keyword evidence="1" id="KW-0560">Oxidoreductase</keyword>
<dbReference type="GO" id="GO:0050661">
    <property type="term" value="F:NADP binding"/>
    <property type="evidence" value="ECO:0007669"/>
    <property type="project" value="InterPro"/>
</dbReference>
<keyword evidence="2" id="KW-0520">NAD</keyword>
<protein>
    <submittedName>
        <fullName evidence="6">3-hydroxy acid dehydrogenase</fullName>
    </submittedName>
</protein>
<evidence type="ECO:0000256" key="2">
    <source>
        <dbReference type="ARBA" id="ARBA00023027"/>
    </source>
</evidence>
<dbReference type="EMBL" id="BSNX01000002">
    <property type="protein sequence ID" value="GLQ70897.1"/>
    <property type="molecule type" value="Genomic_DNA"/>
</dbReference>
<dbReference type="InterPro" id="IPR008927">
    <property type="entry name" value="6-PGluconate_DH-like_C_sf"/>
</dbReference>
<dbReference type="Proteomes" id="UP001156690">
    <property type="component" value="Unassembled WGS sequence"/>
</dbReference>
<dbReference type="PANTHER" id="PTHR43580">
    <property type="entry name" value="OXIDOREDUCTASE GLYR1-RELATED"/>
    <property type="match status" value="1"/>
</dbReference>
<dbReference type="InterPro" id="IPR051265">
    <property type="entry name" value="HIBADH-related_NP60_sf"/>
</dbReference>
<reference evidence="7" key="1">
    <citation type="journal article" date="2019" name="Int. J. Syst. Evol. Microbiol.">
        <title>The Global Catalogue of Microorganisms (GCM) 10K type strain sequencing project: providing services to taxonomists for standard genome sequencing and annotation.</title>
        <authorList>
            <consortium name="The Broad Institute Genomics Platform"/>
            <consortium name="The Broad Institute Genome Sequencing Center for Infectious Disease"/>
            <person name="Wu L."/>
            <person name="Ma J."/>
        </authorList>
    </citation>
    <scope>NUCLEOTIDE SEQUENCE [LARGE SCALE GENOMIC DNA]</scope>
    <source>
        <strain evidence="7">NBRC 15640</strain>
    </source>
</reference>
<dbReference type="Pfam" id="PF14833">
    <property type="entry name" value="NAD_binding_11"/>
    <property type="match status" value="1"/>
</dbReference>
<feature type="domain" description="6-phosphogluconate dehydrogenase NADP-binding" evidence="4">
    <location>
        <begin position="2"/>
        <end position="164"/>
    </location>
</feature>
<feature type="active site" evidence="3">
    <location>
        <position position="173"/>
    </location>
</feature>
<name>A0AAV5NJR9_9VIBR</name>
<dbReference type="SUPFAM" id="SSF48179">
    <property type="entry name" value="6-phosphogluconate dehydrogenase C-terminal domain-like"/>
    <property type="match status" value="1"/>
</dbReference>
<dbReference type="InterPro" id="IPR006115">
    <property type="entry name" value="6PGDH_NADP-bd"/>
</dbReference>
<dbReference type="InterPro" id="IPR036291">
    <property type="entry name" value="NAD(P)-bd_dom_sf"/>
</dbReference>
<dbReference type="GO" id="GO:0016054">
    <property type="term" value="P:organic acid catabolic process"/>
    <property type="evidence" value="ECO:0007669"/>
    <property type="project" value="UniProtKB-ARBA"/>
</dbReference>
<dbReference type="PROSITE" id="PS00895">
    <property type="entry name" value="3_HYDROXYISOBUT_DH"/>
    <property type="match status" value="1"/>
</dbReference>
<organism evidence="6 7">
    <name type="scientific">Vibrio penaeicida</name>
    <dbReference type="NCBI Taxonomy" id="104609"/>
    <lineage>
        <taxon>Bacteria</taxon>
        <taxon>Pseudomonadati</taxon>
        <taxon>Pseudomonadota</taxon>
        <taxon>Gammaproteobacteria</taxon>
        <taxon>Vibrionales</taxon>
        <taxon>Vibrionaceae</taxon>
        <taxon>Vibrio</taxon>
    </lineage>
</organism>
<evidence type="ECO:0000259" key="4">
    <source>
        <dbReference type="Pfam" id="PF03446"/>
    </source>
</evidence>
<evidence type="ECO:0000256" key="3">
    <source>
        <dbReference type="PIRSR" id="PIRSR000103-1"/>
    </source>
</evidence>
<dbReference type="GO" id="GO:0051287">
    <property type="term" value="F:NAD binding"/>
    <property type="evidence" value="ECO:0007669"/>
    <property type="project" value="InterPro"/>
</dbReference>
<dbReference type="Pfam" id="PF03446">
    <property type="entry name" value="NAD_binding_2"/>
    <property type="match status" value="1"/>
</dbReference>
<proteinExistence type="predicted"/>
<feature type="domain" description="3-hydroxyisobutyrate dehydrogenase-like NAD-binding" evidence="5">
    <location>
        <begin position="169"/>
        <end position="285"/>
    </location>
</feature>
<dbReference type="InterPro" id="IPR029154">
    <property type="entry name" value="HIBADH-like_NADP-bd"/>
</dbReference>
<dbReference type="PIRSF" id="PIRSF000103">
    <property type="entry name" value="HIBADH"/>
    <property type="match status" value="1"/>
</dbReference>
<dbReference type="RefSeq" id="WP_126609195.1">
    <property type="nucleotide sequence ID" value="NZ_AP025145.1"/>
</dbReference>
<dbReference type="SUPFAM" id="SSF51735">
    <property type="entry name" value="NAD(P)-binding Rossmann-fold domains"/>
    <property type="match status" value="1"/>
</dbReference>
<evidence type="ECO:0000259" key="5">
    <source>
        <dbReference type="Pfam" id="PF14833"/>
    </source>
</evidence>
<comment type="caution">
    <text evidence="6">The sequence shown here is derived from an EMBL/GenBank/DDBJ whole genome shotgun (WGS) entry which is preliminary data.</text>
</comment>
<gene>
    <name evidence="6" type="ORF">GCM10007932_02570</name>
</gene>
<sequence length="296" mass="32469">MKIGFIGLGKMGRLMASNLAANGISLMVYNRTVQTSLDLRARFGSVQIAKSPVEIASHCDMVFSILSDDKAVESVYLTNKNSVLSGSMRSRYWIEMSTIGEPTSKRLHLSASENGVQYIDAPVSGSLDAAEKGELVFMLGTNELRNSTLQACFGLMGKQTFLMGAPTLGHVAKLLINSVIHSQNQIIAEILSLAEPLNIKYEALLELLNLSAAGSPMMRFRTPLYLGVEDEVTFALDLAKKDMRLAIELANKADVDVPQMSINHQQLCLASQAGYGEQDMARMANYRKQRNKKETN</sequence>
<dbReference type="InterPro" id="IPR013328">
    <property type="entry name" value="6PGD_dom2"/>
</dbReference>
<evidence type="ECO:0000313" key="7">
    <source>
        <dbReference type="Proteomes" id="UP001156690"/>
    </source>
</evidence>
<accession>A0AAV5NJR9</accession>
<keyword evidence="7" id="KW-1185">Reference proteome</keyword>
<dbReference type="PANTHER" id="PTHR43580:SF2">
    <property type="entry name" value="CYTOKINE-LIKE NUCLEAR FACTOR N-PAC"/>
    <property type="match status" value="1"/>
</dbReference>